<reference evidence="2 3" key="1">
    <citation type="submission" date="2022-06" db="EMBL/GenBank/DDBJ databases">
        <title>Actinoplanes abujensis sp. nov., isolated from Nigerian arid soil.</title>
        <authorList>
            <person name="Ding P."/>
        </authorList>
    </citation>
    <scope>NUCLEOTIDE SEQUENCE [LARGE SCALE GENOMIC DNA]</scope>
    <source>
        <strain evidence="3">TRM88002</strain>
    </source>
</reference>
<sequence>MTTRQELRPDPRIRSRARRAITAPMVAALAVGLAVTAGPVPVQAAPPVVAQEWGSLMYRSLTRQKTLATLKSTLTMQQTAAVTRTKEVSQATAGLAAAQARVTTAGTAVTTARARQAAAQTALTTAKQKLTKAQKKRPVSKTAVTKARKTVTAVTKVLVVRRTETQKATTTLVTAQTAVRTAQTTLTKATNTRAALAAALAVTRNRIATLPTAGAYADKAATMSRDVVNQTRTGFVVADTMTVYGTTVHRSVAYAFRRMVDDARANGIAISGGGFRTKERQIELRKINGCPDVWSAPSSSCRVPTAIPGRSLHELGMAVDITSGGKTLTRTSPAFKWLVLHAKAYGFVNLPSEPWHWSITGG</sequence>
<dbReference type="EMBL" id="JAMQOL010000002">
    <property type="protein sequence ID" value="MCM4076278.1"/>
    <property type="molecule type" value="Genomic_DNA"/>
</dbReference>
<dbReference type="SUPFAM" id="SSF55166">
    <property type="entry name" value="Hedgehog/DD-peptidase"/>
    <property type="match status" value="1"/>
</dbReference>
<name>A0ABT0XSS4_9ACTN</name>
<dbReference type="PANTHER" id="PTHR34385">
    <property type="entry name" value="D-ALANYL-D-ALANINE CARBOXYPEPTIDASE"/>
    <property type="match status" value="1"/>
</dbReference>
<dbReference type="PANTHER" id="PTHR34385:SF1">
    <property type="entry name" value="PEPTIDOGLYCAN L-ALANYL-D-GLUTAMATE ENDOPEPTIDASE CWLK"/>
    <property type="match status" value="1"/>
</dbReference>
<dbReference type="InterPro" id="IPR003709">
    <property type="entry name" value="VanY-like_core_dom"/>
</dbReference>
<dbReference type="InterPro" id="IPR052179">
    <property type="entry name" value="DD-CPase-like"/>
</dbReference>
<evidence type="ECO:0000259" key="1">
    <source>
        <dbReference type="Pfam" id="PF02557"/>
    </source>
</evidence>
<feature type="domain" description="D-alanyl-D-alanine carboxypeptidase-like core" evidence="1">
    <location>
        <begin position="247"/>
        <end position="359"/>
    </location>
</feature>
<gene>
    <name evidence="2" type="ORF">LXN57_01725</name>
</gene>
<protein>
    <submittedName>
        <fullName evidence="2">M15 family metallopeptidase</fullName>
    </submittedName>
</protein>
<dbReference type="Proteomes" id="UP001523216">
    <property type="component" value="Unassembled WGS sequence"/>
</dbReference>
<organism evidence="2 3">
    <name type="scientific">Paractinoplanes hotanensis</name>
    <dbReference type="NCBI Taxonomy" id="2906497"/>
    <lineage>
        <taxon>Bacteria</taxon>
        <taxon>Bacillati</taxon>
        <taxon>Actinomycetota</taxon>
        <taxon>Actinomycetes</taxon>
        <taxon>Micromonosporales</taxon>
        <taxon>Micromonosporaceae</taxon>
        <taxon>Paractinoplanes</taxon>
    </lineage>
</organism>
<evidence type="ECO:0000313" key="2">
    <source>
        <dbReference type="EMBL" id="MCM4076278.1"/>
    </source>
</evidence>
<dbReference type="InterPro" id="IPR009045">
    <property type="entry name" value="Zn_M74/Hedgehog-like"/>
</dbReference>
<dbReference type="Gene3D" id="3.30.1380.10">
    <property type="match status" value="1"/>
</dbReference>
<dbReference type="CDD" id="cd14814">
    <property type="entry name" value="Peptidase_M15"/>
    <property type="match status" value="1"/>
</dbReference>
<accession>A0ABT0XSS4</accession>
<dbReference type="RefSeq" id="WP_251796185.1">
    <property type="nucleotide sequence ID" value="NZ_JAMQOL010000002.1"/>
</dbReference>
<comment type="caution">
    <text evidence="2">The sequence shown here is derived from an EMBL/GenBank/DDBJ whole genome shotgun (WGS) entry which is preliminary data.</text>
</comment>
<proteinExistence type="predicted"/>
<dbReference type="Pfam" id="PF02557">
    <property type="entry name" value="VanY"/>
    <property type="match status" value="1"/>
</dbReference>
<evidence type="ECO:0000313" key="3">
    <source>
        <dbReference type="Proteomes" id="UP001523216"/>
    </source>
</evidence>
<keyword evidence="3" id="KW-1185">Reference proteome</keyword>